<evidence type="ECO:0000313" key="3">
    <source>
        <dbReference type="Proteomes" id="UP001060895"/>
    </source>
</evidence>
<reference evidence="2" key="1">
    <citation type="submission" date="2013-04" db="EMBL/GenBank/DDBJ databases">
        <title>The genome sequencing project of 58 acetic acid bacteria.</title>
        <authorList>
            <person name="Okamoto-Kainuma A."/>
            <person name="Ishikawa M."/>
            <person name="Umino S."/>
            <person name="Koizumi Y."/>
            <person name="Shiwa Y."/>
            <person name="Yoshikawa H."/>
            <person name="Matsutani M."/>
            <person name="Matsushita K."/>
        </authorList>
    </citation>
    <scope>NUCLEOTIDE SEQUENCE</scope>
    <source>
        <strain evidence="2">DSM 12717</strain>
    </source>
</reference>
<proteinExistence type="predicted"/>
<organism evidence="2 3">
    <name type="scientific">Gluconacetobacter sacchari DSM 12717</name>
    <dbReference type="NCBI Taxonomy" id="1307940"/>
    <lineage>
        <taxon>Bacteria</taxon>
        <taxon>Pseudomonadati</taxon>
        <taxon>Pseudomonadota</taxon>
        <taxon>Alphaproteobacteria</taxon>
        <taxon>Acetobacterales</taxon>
        <taxon>Acetobacteraceae</taxon>
        <taxon>Gluconacetobacter</taxon>
    </lineage>
</organism>
<sequence length="76" mass="8344">MTRSSLENRNIWITEAPRDDTARRPGGGTGTILPDHPAHDQKERPSGAGEEIRTPDPIITNDVLYQLSYTGNEASV</sequence>
<keyword evidence="3" id="KW-1185">Reference proteome</keyword>
<dbReference type="EMBL" id="BAQP01000130">
    <property type="protein sequence ID" value="GBQ25233.1"/>
    <property type="molecule type" value="Genomic_DNA"/>
</dbReference>
<name>A0ABQ0P789_9PROT</name>
<gene>
    <name evidence="2" type="ORF">AA12717_2011</name>
</gene>
<protein>
    <submittedName>
        <fullName evidence="2">Uncharacterized protein</fullName>
    </submittedName>
</protein>
<feature type="compositionally biased region" description="Basic and acidic residues" evidence="1">
    <location>
        <begin position="36"/>
        <end position="54"/>
    </location>
</feature>
<evidence type="ECO:0000256" key="1">
    <source>
        <dbReference type="SAM" id="MobiDB-lite"/>
    </source>
</evidence>
<dbReference type="Proteomes" id="UP001060895">
    <property type="component" value="Unassembled WGS sequence"/>
</dbReference>
<evidence type="ECO:0000313" key="2">
    <source>
        <dbReference type="EMBL" id="GBQ25233.1"/>
    </source>
</evidence>
<comment type="caution">
    <text evidence="2">The sequence shown here is derived from an EMBL/GenBank/DDBJ whole genome shotgun (WGS) entry which is preliminary data.</text>
</comment>
<accession>A0ABQ0P789</accession>
<feature type="region of interest" description="Disordered" evidence="1">
    <location>
        <begin position="1"/>
        <end position="59"/>
    </location>
</feature>